<organism evidence="3 4">
    <name type="scientific">Hypholoma sublateritium (strain FD-334 SS-4)</name>
    <dbReference type="NCBI Taxonomy" id="945553"/>
    <lineage>
        <taxon>Eukaryota</taxon>
        <taxon>Fungi</taxon>
        <taxon>Dikarya</taxon>
        <taxon>Basidiomycota</taxon>
        <taxon>Agaricomycotina</taxon>
        <taxon>Agaricomycetes</taxon>
        <taxon>Agaricomycetidae</taxon>
        <taxon>Agaricales</taxon>
        <taxon>Agaricineae</taxon>
        <taxon>Strophariaceae</taxon>
        <taxon>Hypholoma</taxon>
    </lineage>
</organism>
<feature type="compositionally biased region" description="Basic and acidic residues" evidence="1">
    <location>
        <begin position="329"/>
        <end position="338"/>
    </location>
</feature>
<feature type="compositionally biased region" description="Low complexity" evidence="1">
    <location>
        <begin position="46"/>
        <end position="70"/>
    </location>
</feature>
<keyword evidence="4" id="KW-1185">Reference proteome</keyword>
<protein>
    <submittedName>
        <fullName evidence="3">Uncharacterized protein</fullName>
    </submittedName>
</protein>
<feature type="region of interest" description="Disordered" evidence="1">
    <location>
        <begin position="401"/>
        <end position="425"/>
    </location>
</feature>
<dbReference type="STRING" id="945553.A0A0D2PT45"/>
<accession>A0A0D2PT45</accession>
<evidence type="ECO:0000256" key="2">
    <source>
        <dbReference type="SAM" id="Phobius"/>
    </source>
</evidence>
<reference evidence="4" key="1">
    <citation type="submission" date="2014-04" db="EMBL/GenBank/DDBJ databases">
        <title>Evolutionary Origins and Diversification of the Mycorrhizal Mutualists.</title>
        <authorList>
            <consortium name="DOE Joint Genome Institute"/>
            <consortium name="Mycorrhizal Genomics Consortium"/>
            <person name="Kohler A."/>
            <person name="Kuo A."/>
            <person name="Nagy L.G."/>
            <person name="Floudas D."/>
            <person name="Copeland A."/>
            <person name="Barry K.W."/>
            <person name="Cichocki N."/>
            <person name="Veneault-Fourrey C."/>
            <person name="LaButti K."/>
            <person name="Lindquist E.A."/>
            <person name="Lipzen A."/>
            <person name="Lundell T."/>
            <person name="Morin E."/>
            <person name="Murat C."/>
            <person name="Riley R."/>
            <person name="Ohm R."/>
            <person name="Sun H."/>
            <person name="Tunlid A."/>
            <person name="Henrissat B."/>
            <person name="Grigoriev I.V."/>
            <person name="Hibbett D.S."/>
            <person name="Martin F."/>
        </authorList>
    </citation>
    <scope>NUCLEOTIDE SEQUENCE [LARGE SCALE GENOMIC DNA]</scope>
    <source>
        <strain evidence="4">FD-334 SS-4</strain>
    </source>
</reference>
<dbReference type="EMBL" id="KN817546">
    <property type="protein sequence ID" value="KJA22910.1"/>
    <property type="molecule type" value="Genomic_DNA"/>
</dbReference>
<proteinExistence type="predicted"/>
<sequence>AVPTGAGIVDSTTAVNTAVAADASSLAFDNSISGGSSPTAPNPVPTASGLTITTSLTTSPTSTLPATTTTPEAASAASKTIALSTVVGTCVGAFIGASALIIFGLWIYRRYSRSLKQRTRGPLAHPRNKVAEQQRRQSKREPWKQLEDDDGSDKWEKVYQTKETREVDQVAPMEKLTMFKKTASIRTAYTHTDMTFDYPQSYGEFDPKLAETLTTGVAPVPGPRPFMGREAATDAPQSWDSDNTASKSFLSVHTQMASGAMSPTLHMAIPTPTPTATQTHIWESAEVEHPEQQVNDNRRSAHNPFFSARDVDPRPRSRSNSVTQSPKAKGKERMRYSEDPFDDMNEQMPPPKFIQHLATSSSSSTESKEKALQSLIAALDISEDEARSRLRIASMQPSFISGISGISSVSPDEEDVTKEFPLPPS</sequence>
<evidence type="ECO:0000256" key="1">
    <source>
        <dbReference type="SAM" id="MobiDB-lite"/>
    </source>
</evidence>
<dbReference type="Proteomes" id="UP000054270">
    <property type="component" value="Unassembled WGS sequence"/>
</dbReference>
<feature type="transmembrane region" description="Helical" evidence="2">
    <location>
        <begin position="81"/>
        <end position="108"/>
    </location>
</feature>
<gene>
    <name evidence="3" type="ORF">HYPSUDRAFT_122693</name>
</gene>
<feature type="compositionally biased region" description="Basic and acidic residues" evidence="1">
    <location>
        <begin position="287"/>
        <end position="299"/>
    </location>
</feature>
<dbReference type="OMA" id="HRWESAE"/>
<feature type="region of interest" description="Disordered" evidence="1">
    <location>
        <begin position="117"/>
        <end position="156"/>
    </location>
</feature>
<dbReference type="AlphaFoldDB" id="A0A0D2PT45"/>
<name>A0A0D2PT45_HYPSF</name>
<keyword evidence="2" id="KW-1133">Transmembrane helix</keyword>
<keyword evidence="2" id="KW-0812">Transmembrane</keyword>
<feature type="compositionally biased region" description="Low complexity" evidence="1">
    <location>
        <begin position="401"/>
        <end position="410"/>
    </location>
</feature>
<feature type="region of interest" description="Disordered" evidence="1">
    <location>
        <begin position="287"/>
        <end position="347"/>
    </location>
</feature>
<feature type="non-terminal residue" evidence="3">
    <location>
        <position position="425"/>
    </location>
</feature>
<feature type="non-terminal residue" evidence="3">
    <location>
        <position position="1"/>
    </location>
</feature>
<evidence type="ECO:0000313" key="3">
    <source>
        <dbReference type="EMBL" id="KJA22910.1"/>
    </source>
</evidence>
<dbReference type="OrthoDB" id="2670057at2759"/>
<feature type="region of interest" description="Disordered" evidence="1">
    <location>
        <begin position="34"/>
        <end position="70"/>
    </location>
</feature>
<keyword evidence="2" id="KW-0472">Membrane</keyword>
<feature type="compositionally biased region" description="Basic and acidic residues" evidence="1">
    <location>
        <begin position="129"/>
        <end position="156"/>
    </location>
</feature>
<evidence type="ECO:0000313" key="4">
    <source>
        <dbReference type="Proteomes" id="UP000054270"/>
    </source>
</evidence>